<feature type="region of interest" description="Disordered" evidence="1">
    <location>
        <begin position="156"/>
        <end position="212"/>
    </location>
</feature>
<evidence type="ECO:0000313" key="3">
    <source>
        <dbReference type="Proteomes" id="UP000813444"/>
    </source>
</evidence>
<accession>A0A8K0WMB4</accession>
<dbReference type="OrthoDB" id="206201at2759"/>
<evidence type="ECO:0000313" key="2">
    <source>
        <dbReference type="EMBL" id="KAH7310637.1"/>
    </source>
</evidence>
<protein>
    <submittedName>
        <fullName evidence="2">Uncharacterized protein</fullName>
    </submittedName>
</protein>
<feature type="compositionally biased region" description="Polar residues" evidence="1">
    <location>
        <begin position="188"/>
        <end position="207"/>
    </location>
</feature>
<proteinExistence type="predicted"/>
<dbReference type="EMBL" id="JAGPNK010000012">
    <property type="protein sequence ID" value="KAH7310637.1"/>
    <property type="molecule type" value="Genomic_DNA"/>
</dbReference>
<organism evidence="2 3">
    <name type="scientific">Stachybotrys elegans</name>
    <dbReference type="NCBI Taxonomy" id="80388"/>
    <lineage>
        <taxon>Eukaryota</taxon>
        <taxon>Fungi</taxon>
        <taxon>Dikarya</taxon>
        <taxon>Ascomycota</taxon>
        <taxon>Pezizomycotina</taxon>
        <taxon>Sordariomycetes</taxon>
        <taxon>Hypocreomycetidae</taxon>
        <taxon>Hypocreales</taxon>
        <taxon>Stachybotryaceae</taxon>
        <taxon>Stachybotrys</taxon>
    </lineage>
</organism>
<comment type="caution">
    <text evidence="2">The sequence shown here is derived from an EMBL/GenBank/DDBJ whole genome shotgun (WGS) entry which is preliminary data.</text>
</comment>
<reference evidence="2" key="1">
    <citation type="journal article" date="2021" name="Nat. Commun.">
        <title>Genetic determinants of endophytism in the Arabidopsis root mycobiome.</title>
        <authorList>
            <person name="Mesny F."/>
            <person name="Miyauchi S."/>
            <person name="Thiergart T."/>
            <person name="Pickel B."/>
            <person name="Atanasova L."/>
            <person name="Karlsson M."/>
            <person name="Huettel B."/>
            <person name="Barry K.W."/>
            <person name="Haridas S."/>
            <person name="Chen C."/>
            <person name="Bauer D."/>
            <person name="Andreopoulos W."/>
            <person name="Pangilinan J."/>
            <person name="LaButti K."/>
            <person name="Riley R."/>
            <person name="Lipzen A."/>
            <person name="Clum A."/>
            <person name="Drula E."/>
            <person name="Henrissat B."/>
            <person name="Kohler A."/>
            <person name="Grigoriev I.V."/>
            <person name="Martin F.M."/>
            <person name="Hacquard S."/>
        </authorList>
    </citation>
    <scope>NUCLEOTIDE SEQUENCE</scope>
    <source>
        <strain evidence="2">MPI-CAGE-CH-0235</strain>
    </source>
</reference>
<keyword evidence="3" id="KW-1185">Reference proteome</keyword>
<dbReference type="AlphaFoldDB" id="A0A8K0WMB4"/>
<name>A0A8K0WMB4_9HYPO</name>
<feature type="compositionally biased region" description="Low complexity" evidence="1">
    <location>
        <begin position="169"/>
        <end position="180"/>
    </location>
</feature>
<evidence type="ECO:0000256" key="1">
    <source>
        <dbReference type="SAM" id="MobiDB-lite"/>
    </source>
</evidence>
<gene>
    <name evidence="2" type="ORF">B0I35DRAFT_77160</name>
</gene>
<sequence>MPSHPSQQPLDDSWDLFKAVCHMSICAIAALSLVETKESPHVCIGCAEPTDSSRELMGLRDGIKAILMKQDLFTSHVFATDSEKLFAEIQTVLERLDDLICGETLSPDDSGVSQHHAHFFLCLNPLPNCYQHSYASQNLPKFGKLKELRRRWEADHGAMGSNDRPALGASADSMATASSTEPDPVSCDSVSRETPSSQNASQEMGGNTSPSASTAASLLIPLIDAIHDGRLQEILQSFEMVMDATIWGDTAPQTIEYQWHASSNGQDCLSKQAHNFGLACVRLFVEPPDDVPAEVEVHLNGFQNDTLMMNTCSPKDGNNVPVQTMHKGISHPPSSLHWRGISYIMGGWNGLPCRTLSSLIGDQSFTLRLRYSTAILLVASTFLLGTGPWLANPPTLDSFLVPWPSGDVRSWCPRVHHAFGGTEDARPHCLDGDQAAALGIIILELYTNRITDWQDADVDPICLTMSHRVRLARVLTSSVDDITPDLVACARACLDFDRLVEDIGHEKSDIPVEQRKLIIVYESILQPLSYEATRQSPKLCVDLQPVLKHLHLDNMERMRKGVSVR</sequence>
<dbReference type="Proteomes" id="UP000813444">
    <property type="component" value="Unassembled WGS sequence"/>
</dbReference>